<dbReference type="Proteomes" id="UP001497382">
    <property type="component" value="Unassembled WGS sequence"/>
</dbReference>
<name>A0AAV2BWW2_9ARAC</name>
<dbReference type="EMBL" id="CAXIEN010000578">
    <property type="protein sequence ID" value="CAL1300773.1"/>
    <property type="molecule type" value="Genomic_DNA"/>
</dbReference>
<protein>
    <submittedName>
        <fullName evidence="1">Uncharacterized protein</fullName>
    </submittedName>
</protein>
<keyword evidence="2" id="KW-1185">Reference proteome</keyword>
<proteinExistence type="predicted"/>
<reference evidence="1 2" key="1">
    <citation type="submission" date="2024-04" db="EMBL/GenBank/DDBJ databases">
        <authorList>
            <person name="Rising A."/>
            <person name="Reimegard J."/>
            <person name="Sonavane S."/>
            <person name="Akerstrom W."/>
            <person name="Nylinder S."/>
            <person name="Hedman E."/>
            <person name="Kallberg Y."/>
        </authorList>
    </citation>
    <scope>NUCLEOTIDE SEQUENCE [LARGE SCALE GENOMIC DNA]</scope>
</reference>
<comment type="caution">
    <text evidence="1">The sequence shown here is derived from an EMBL/GenBank/DDBJ whole genome shotgun (WGS) entry which is preliminary data.</text>
</comment>
<evidence type="ECO:0000313" key="1">
    <source>
        <dbReference type="EMBL" id="CAL1300773.1"/>
    </source>
</evidence>
<sequence length="45" mass="5094">MCALNAVGRPQEAKVDAEYEWAFFKRSSMGSSLFLSCDFQEENLS</sequence>
<evidence type="ECO:0000313" key="2">
    <source>
        <dbReference type="Proteomes" id="UP001497382"/>
    </source>
</evidence>
<dbReference type="AlphaFoldDB" id="A0AAV2BWW2"/>
<organism evidence="1 2">
    <name type="scientific">Larinioides sclopetarius</name>
    <dbReference type="NCBI Taxonomy" id="280406"/>
    <lineage>
        <taxon>Eukaryota</taxon>
        <taxon>Metazoa</taxon>
        <taxon>Ecdysozoa</taxon>
        <taxon>Arthropoda</taxon>
        <taxon>Chelicerata</taxon>
        <taxon>Arachnida</taxon>
        <taxon>Araneae</taxon>
        <taxon>Araneomorphae</taxon>
        <taxon>Entelegynae</taxon>
        <taxon>Araneoidea</taxon>
        <taxon>Araneidae</taxon>
        <taxon>Larinioides</taxon>
    </lineage>
</organism>
<gene>
    <name evidence="1" type="ORF">LARSCL_LOCUS22110</name>
</gene>
<accession>A0AAV2BWW2</accession>